<accession>A0ABU2MDI3</accession>
<dbReference type="NCBIfam" id="TIGR01509">
    <property type="entry name" value="HAD-SF-IA-v3"/>
    <property type="match status" value="1"/>
</dbReference>
<keyword evidence="2" id="KW-1185">Reference proteome</keyword>
<evidence type="ECO:0000313" key="1">
    <source>
        <dbReference type="EMBL" id="MDT0330185.1"/>
    </source>
</evidence>
<dbReference type="PANTHER" id="PTHR43611:SF3">
    <property type="entry name" value="FLAVIN MONONUCLEOTIDE HYDROLASE 1, CHLOROPLATIC"/>
    <property type="match status" value="1"/>
</dbReference>
<sequence length="203" mass="22303">MSDIEPGAVLFDLFGVIARHQSEEGKALLVAAMGATDDPTAFWNAYWDLRLDYDRGGLDGPAYWRAVGDRLGLDVPLARISALIEADIESWRAVDPEMVALVERLASDGRTIGLLSNIPTELADRFEKDNPWLAAFSVRAFSGRLGMAKPEPEVYLWCLDRMAVAPRETLFVDDRTENVAAAEALGLAGHVFTDRPALEARLS</sequence>
<dbReference type="InterPro" id="IPR006439">
    <property type="entry name" value="HAD-SF_hydro_IA"/>
</dbReference>
<evidence type="ECO:0000313" key="2">
    <source>
        <dbReference type="Proteomes" id="UP001183390"/>
    </source>
</evidence>
<name>A0ABU2MDI3_9ACTN</name>
<reference evidence="2" key="1">
    <citation type="submission" date="2023-07" db="EMBL/GenBank/DDBJ databases">
        <title>30 novel species of actinomycetes from the DSMZ collection.</title>
        <authorList>
            <person name="Nouioui I."/>
        </authorList>
    </citation>
    <scope>NUCLEOTIDE SEQUENCE [LARGE SCALE GENOMIC DNA]</scope>
    <source>
        <strain evidence="2">DSM 44743</strain>
    </source>
</reference>
<dbReference type="SFLD" id="SFLDS00003">
    <property type="entry name" value="Haloacid_Dehalogenase"/>
    <property type="match status" value="1"/>
</dbReference>
<comment type="caution">
    <text evidence="1">The sequence shown here is derived from an EMBL/GenBank/DDBJ whole genome shotgun (WGS) entry which is preliminary data.</text>
</comment>
<keyword evidence="1" id="KW-0378">Hydrolase</keyword>
<dbReference type="PANTHER" id="PTHR43611">
    <property type="entry name" value="ALPHA-D-GLUCOSE 1-PHOSPHATE PHOSPHATASE"/>
    <property type="match status" value="1"/>
</dbReference>
<dbReference type="InterPro" id="IPR036412">
    <property type="entry name" value="HAD-like_sf"/>
</dbReference>
<dbReference type="RefSeq" id="WP_311512764.1">
    <property type="nucleotide sequence ID" value="NZ_JAVREP010000011.1"/>
</dbReference>
<dbReference type="Pfam" id="PF00702">
    <property type="entry name" value="Hydrolase"/>
    <property type="match status" value="1"/>
</dbReference>
<protein>
    <submittedName>
        <fullName evidence="1">HAD-IA family hydrolase</fullName>
    </submittedName>
</protein>
<dbReference type="InterPro" id="IPR023198">
    <property type="entry name" value="PGP-like_dom2"/>
</dbReference>
<dbReference type="PRINTS" id="PR00413">
    <property type="entry name" value="HADHALOGNASE"/>
</dbReference>
<organism evidence="1 2">
    <name type="scientific">Nocardiopsis lambiniae</name>
    <dbReference type="NCBI Taxonomy" id="3075539"/>
    <lineage>
        <taxon>Bacteria</taxon>
        <taxon>Bacillati</taxon>
        <taxon>Actinomycetota</taxon>
        <taxon>Actinomycetes</taxon>
        <taxon>Streptosporangiales</taxon>
        <taxon>Nocardiopsidaceae</taxon>
        <taxon>Nocardiopsis</taxon>
    </lineage>
</organism>
<dbReference type="SUPFAM" id="SSF56784">
    <property type="entry name" value="HAD-like"/>
    <property type="match status" value="1"/>
</dbReference>
<dbReference type="Gene3D" id="3.40.50.1000">
    <property type="entry name" value="HAD superfamily/HAD-like"/>
    <property type="match status" value="1"/>
</dbReference>
<dbReference type="SFLD" id="SFLDG01129">
    <property type="entry name" value="C1.5:_HAD__Beta-PGM__Phosphata"/>
    <property type="match status" value="1"/>
</dbReference>
<proteinExistence type="predicted"/>
<dbReference type="InterPro" id="IPR023214">
    <property type="entry name" value="HAD_sf"/>
</dbReference>
<gene>
    <name evidence="1" type="ORF">RM479_17365</name>
</gene>
<dbReference type="Gene3D" id="1.10.150.240">
    <property type="entry name" value="Putative phosphatase, domain 2"/>
    <property type="match status" value="1"/>
</dbReference>
<dbReference type="Proteomes" id="UP001183390">
    <property type="component" value="Unassembled WGS sequence"/>
</dbReference>
<dbReference type="GO" id="GO:0016787">
    <property type="term" value="F:hydrolase activity"/>
    <property type="evidence" value="ECO:0007669"/>
    <property type="project" value="UniProtKB-KW"/>
</dbReference>
<dbReference type="EMBL" id="JAVREP010000011">
    <property type="protein sequence ID" value="MDT0330185.1"/>
    <property type="molecule type" value="Genomic_DNA"/>
</dbReference>